<evidence type="ECO:0000256" key="4">
    <source>
        <dbReference type="ARBA" id="ARBA00022692"/>
    </source>
</evidence>
<dbReference type="Gene3D" id="1.10.3720.10">
    <property type="entry name" value="MetI-like"/>
    <property type="match status" value="1"/>
</dbReference>
<feature type="transmembrane region" description="Helical" evidence="7">
    <location>
        <begin position="234"/>
        <end position="259"/>
    </location>
</feature>
<gene>
    <name evidence="9" type="ORF">QO011_007784</name>
</gene>
<evidence type="ECO:0000313" key="10">
    <source>
        <dbReference type="Proteomes" id="UP001242480"/>
    </source>
</evidence>
<keyword evidence="10" id="KW-1185">Reference proteome</keyword>
<dbReference type="SUPFAM" id="SSF161098">
    <property type="entry name" value="MetI-like"/>
    <property type="match status" value="1"/>
</dbReference>
<evidence type="ECO:0000256" key="7">
    <source>
        <dbReference type="RuleBase" id="RU363032"/>
    </source>
</evidence>
<evidence type="ECO:0000256" key="6">
    <source>
        <dbReference type="ARBA" id="ARBA00023136"/>
    </source>
</evidence>
<feature type="transmembrane region" description="Helical" evidence="7">
    <location>
        <begin position="174"/>
        <end position="198"/>
    </location>
</feature>
<reference evidence="9 10" key="1">
    <citation type="submission" date="2023-07" db="EMBL/GenBank/DDBJ databases">
        <title>Genomic Encyclopedia of Type Strains, Phase IV (KMG-IV): sequencing the most valuable type-strain genomes for metagenomic binning, comparative biology and taxonomic classification.</title>
        <authorList>
            <person name="Goeker M."/>
        </authorList>
    </citation>
    <scope>NUCLEOTIDE SEQUENCE [LARGE SCALE GENOMIC DNA]</scope>
    <source>
        <strain evidence="9 10">DSM 19619</strain>
    </source>
</reference>
<feature type="transmembrane region" description="Helical" evidence="7">
    <location>
        <begin position="279"/>
        <end position="304"/>
    </location>
</feature>
<evidence type="ECO:0000259" key="8">
    <source>
        <dbReference type="PROSITE" id="PS50928"/>
    </source>
</evidence>
<evidence type="ECO:0000256" key="3">
    <source>
        <dbReference type="ARBA" id="ARBA00022475"/>
    </source>
</evidence>
<dbReference type="PROSITE" id="PS50928">
    <property type="entry name" value="ABC_TM1"/>
    <property type="match status" value="1"/>
</dbReference>
<dbReference type="InterPro" id="IPR000515">
    <property type="entry name" value="MetI-like"/>
</dbReference>
<comment type="caution">
    <text evidence="9">The sequence shown here is derived from an EMBL/GenBank/DDBJ whole genome shotgun (WGS) entry which is preliminary data.</text>
</comment>
<dbReference type="PANTHER" id="PTHR43005:SF2">
    <property type="entry name" value="INTEGRAL MEMBRANE SUGAR TRANSPORT PROTEIN"/>
    <property type="match status" value="1"/>
</dbReference>
<name>A0ABU0JKE2_9HYPH</name>
<comment type="subcellular location">
    <subcellularLocation>
        <location evidence="1 7">Cell membrane</location>
        <topology evidence="1 7">Multi-pass membrane protein</topology>
    </subcellularLocation>
</comment>
<keyword evidence="9" id="KW-0762">Sugar transport</keyword>
<feature type="transmembrane region" description="Helical" evidence="7">
    <location>
        <begin position="133"/>
        <end position="154"/>
    </location>
</feature>
<keyword evidence="2 7" id="KW-0813">Transport</keyword>
<comment type="similarity">
    <text evidence="7">Belongs to the binding-protein-dependent transport system permease family.</text>
</comment>
<dbReference type="Pfam" id="PF00528">
    <property type="entry name" value="BPD_transp_1"/>
    <property type="match status" value="1"/>
</dbReference>
<dbReference type="CDD" id="cd06261">
    <property type="entry name" value="TM_PBP2"/>
    <property type="match status" value="1"/>
</dbReference>
<dbReference type="EMBL" id="JAUSVX010000025">
    <property type="protein sequence ID" value="MDQ0474743.1"/>
    <property type="molecule type" value="Genomic_DNA"/>
</dbReference>
<sequence>MTTFAPASPALRGRVADRMGGMAPAYSRRALWALMLPAVICELAVYVAPIVAGIYTSFLKVNQFTIRDWFRAPFVGLDNYINVLATPVIARPLLRSLGVSLLYVVCVVVLSLVIGFVATVFVRSLRRAKALQIFFIIPYAVPAYAGVLAWDFAFQGNGAVNSLLGTDILWLQGHQAFVSMVVTAVWRTWPFVFLMMLASTSSISPELFEALRVDGGGRWAETRHVIFPHVRAQLGVLALLLFVWTFNDFVTPFVFYGQVAPAAGNLFPLNVYTTTFVTFAYSFGSAVTFMAVILLSIFIVFPYLRVTRLGEQQA</sequence>
<evidence type="ECO:0000313" key="9">
    <source>
        <dbReference type="EMBL" id="MDQ0474743.1"/>
    </source>
</evidence>
<feature type="transmembrane region" description="Helical" evidence="7">
    <location>
        <begin position="31"/>
        <end position="55"/>
    </location>
</feature>
<evidence type="ECO:0000256" key="2">
    <source>
        <dbReference type="ARBA" id="ARBA00022448"/>
    </source>
</evidence>
<evidence type="ECO:0000256" key="1">
    <source>
        <dbReference type="ARBA" id="ARBA00004651"/>
    </source>
</evidence>
<protein>
    <submittedName>
        <fullName evidence="9">Multiple sugar transport system permease protein</fullName>
    </submittedName>
</protein>
<keyword evidence="5 7" id="KW-1133">Transmembrane helix</keyword>
<evidence type="ECO:0000256" key="5">
    <source>
        <dbReference type="ARBA" id="ARBA00022989"/>
    </source>
</evidence>
<organism evidence="9 10">
    <name type="scientific">Labrys wisconsinensis</name>
    <dbReference type="NCBI Taxonomy" id="425677"/>
    <lineage>
        <taxon>Bacteria</taxon>
        <taxon>Pseudomonadati</taxon>
        <taxon>Pseudomonadota</taxon>
        <taxon>Alphaproteobacteria</taxon>
        <taxon>Hyphomicrobiales</taxon>
        <taxon>Xanthobacteraceae</taxon>
        <taxon>Labrys</taxon>
    </lineage>
</organism>
<accession>A0ABU0JKE2</accession>
<keyword evidence="6 7" id="KW-0472">Membrane</keyword>
<dbReference type="RefSeq" id="WP_307284884.1">
    <property type="nucleotide sequence ID" value="NZ_JAUSVX010000025.1"/>
</dbReference>
<dbReference type="InterPro" id="IPR035906">
    <property type="entry name" value="MetI-like_sf"/>
</dbReference>
<keyword evidence="4 7" id="KW-0812">Transmembrane</keyword>
<keyword evidence="3" id="KW-1003">Cell membrane</keyword>
<proteinExistence type="inferred from homology"/>
<dbReference type="Proteomes" id="UP001242480">
    <property type="component" value="Unassembled WGS sequence"/>
</dbReference>
<feature type="transmembrane region" description="Helical" evidence="7">
    <location>
        <begin position="101"/>
        <end position="121"/>
    </location>
</feature>
<feature type="domain" description="ABC transmembrane type-1" evidence="8">
    <location>
        <begin position="97"/>
        <end position="305"/>
    </location>
</feature>
<dbReference type="PANTHER" id="PTHR43005">
    <property type="entry name" value="BLR7065 PROTEIN"/>
    <property type="match status" value="1"/>
</dbReference>